<dbReference type="InterPro" id="IPR049381">
    <property type="entry name" value="UbiD-like_C"/>
</dbReference>
<name>A0A3L7A8Q1_9HYPH</name>
<evidence type="ECO:0000259" key="2">
    <source>
        <dbReference type="Pfam" id="PF01977"/>
    </source>
</evidence>
<dbReference type="PANTHER" id="PTHR30108">
    <property type="entry name" value="3-OCTAPRENYL-4-HYDROXYBENZOATE CARBOXY-LYASE-RELATED"/>
    <property type="match status" value="1"/>
</dbReference>
<accession>A0A3L7A8Q1</accession>
<dbReference type="EMBL" id="RCTF01000013">
    <property type="protein sequence ID" value="RLP76200.1"/>
    <property type="molecule type" value="Genomic_DNA"/>
</dbReference>
<dbReference type="InterPro" id="IPR002830">
    <property type="entry name" value="UbiD"/>
</dbReference>
<dbReference type="GO" id="GO:0033494">
    <property type="term" value="P:ferulate metabolic process"/>
    <property type="evidence" value="ECO:0007669"/>
    <property type="project" value="TreeGrafter"/>
</dbReference>
<dbReference type="GO" id="GO:0016831">
    <property type="term" value="F:carboxy-lyase activity"/>
    <property type="evidence" value="ECO:0007669"/>
    <property type="project" value="InterPro"/>
</dbReference>
<dbReference type="NCBIfam" id="TIGR00148">
    <property type="entry name" value="UbiD family decarboxylase"/>
    <property type="match status" value="1"/>
</dbReference>
<evidence type="ECO:0000313" key="5">
    <source>
        <dbReference type="EMBL" id="RLP76200.1"/>
    </source>
</evidence>
<dbReference type="SUPFAM" id="SSF143968">
    <property type="entry name" value="UbiD C-terminal domain-like"/>
    <property type="match status" value="1"/>
</dbReference>
<evidence type="ECO:0000259" key="4">
    <source>
        <dbReference type="Pfam" id="PF20696"/>
    </source>
</evidence>
<feature type="region of interest" description="Disordered" evidence="1">
    <location>
        <begin position="1"/>
        <end position="20"/>
    </location>
</feature>
<feature type="domain" description="3-octaprenyl-4-hydroxybenzoate carboxy-lyase-like N-terminal" evidence="3">
    <location>
        <begin position="32"/>
        <end position="115"/>
    </location>
</feature>
<dbReference type="Proteomes" id="UP000269692">
    <property type="component" value="Unassembled WGS sequence"/>
</dbReference>
<dbReference type="AlphaFoldDB" id="A0A3L7A8Q1"/>
<gene>
    <name evidence="5" type="ORF">D9R14_15390</name>
</gene>
<sequence length="515" mass="57461">MMPGSAPAPENHKRAWSQGSSKMQFGDLRGWIDHLRQAGELKEITSEVDWDCELGTITRKAFGNGDGPALLFKNIKDYKDGRCTQLFTGGLSKYSRVAMMFGLPPDAPITDLVKAARKAYASRIPPVTVATGPVKENILKGDDINLFEFPVPRWHRLDGGRYINTMQGTVTADPETGRLNVGMYRGMIGQKNTLPVLLWRPQNWGQDFAKYNGQGKEMPVAFIYGWEPCLPFCASSPIPPDVSEYDVMGALRGAPVELVDCETVPLKVPASAEIVIEGWISNDPSTFELEGPFGEYTGYFGGDQCLKHTVRVTAITHRNNPIFRGTLEGTMPKMLNENSVMSSVQRAALAWNILERSGVPGVTDVHCPPANNGTTLIIQLRQTYRGQAKQAACAIWGSNAAHLRYKHIWVVDEDIDIHDYGALDWAFAYRVNAAEDDIVFFPGTFGSALDPSTRLKYRDTNMYGTGKWCRVLIDATINLDFEPEANYQGDRYPRSVMPEPQDWELVNSRWKEYGF</sequence>
<dbReference type="SUPFAM" id="SSF50475">
    <property type="entry name" value="FMN-binding split barrel"/>
    <property type="match status" value="1"/>
</dbReference>
<organism evidence="5 6">
    <name type="scientific">Xanthobacter tagetidis</name>
    <dbReference type="NCBI Taxonomy" id="60216"/>
    <lineage>
        <taxon>Bacteria</taxon>
        <taxon>Pseudomonadati</taxon>
        <taxon>Pseudomonadota</taxon>
        <taxon>Alphaproteobacteria</taxon>
        <taxon>Hyphomicrobiales</taxon>
        <taxon>Xanthobacteraceae</taxon>
        <taxon>Xanthobacter</taxon>
    </lineage>
</organism>
<dbReference type="PANTHER" id="PTHR30108:SF17">
    <property type="entry name" value="FERULIC ACID DECARBOXYLASE 1"/>
    <property type="match status" value="1"/>
</dbReference>
<dbReference type="Pfam" id="PF01977">
    <property type="entry name" value="UbiD"/>
    <property type="match status" value="1"/>
</dbReference>
<evidence type="ECO:0000256" key="1">
    <source>
        <dbReference type="SAM" id="MobiDB-lite"/>
    </source>
</evidence>
<dbReference type="OrthoDB" id="9809841at2"/>
<feature type="domain" description="3-octaprenyl-4-hydroxybenzoate carboxy-lyase-like C-terminal" evidence="4">
    <location>
        <begin position="341"/>
        <end position="474"/>
    </location>
</feature>
<feature type="domain" description="3-octaprenyl-4-hydroxybenzoate carboxy-lyase-like Rift-related" evidence="2">
    <location>
        <begin position="130"/>
        <end position="329"/>
    </location>
</feature>
<protein>
    <submittedName>
        <fullName evidence="5">UbiD family decarboxylase</fullName>
    </submittedName>
</protein>
<dbReference type="GO" id="GO:0005737">
    <property type="term" value="C:cytoplasm"/>
    <property type="evidence" value="ECO:0007669"/>
    <property type="project" value="TreeGrafter"/>
</dbReference>
<evidence type="ECO:0000259" key="3">
    <source>
        <dbReference type="Pfam" id="PF20695"/>
    </source>
</evidence>
<dbReference type="InterPro" id="IPR049383">
    <property type="entry name" value="UbiD-like_N"/>
</dbReference>
<dbReference type="Pfam" id="PF20696">
    <property type="entry name" value="UbiD_C"/>
    <property type="match status" value="1"/>
</dbReference>
<dbReference type="Gene3D" id="3.40.1670.10">
    <property type="entry name" value="UbiD C-terminal domain-like"/>
    <property type="match status" value="1"/>
</dbReference>
<dbReference type="Pfam" id="PF20695">
    <property type="entry name" value="UbiD_N"/>
    <property type="match status" value="1"/>
</dbReference>
<dbReference type="InterPro" id="IPR048304">
    <property type="entry name" value="UbiD_Rift_dom"/>
</dbReference>
<proteinExistence type="predicted"/>
<reference evidence="5 6" key="1">
    <citation type="submission" date="2018-10" db="EMBL/GenBank/DDBJ databases">
        <title>Xanthobacter tagetidis genome sequencing and assembly.</title>
        <authorList>
            <person name="Maclea K.S."/>
            <person name="Goen A.E."/>
            <person name="Fatima S.A."/>
        </authorList>
    </citation>
    <scope>NUCLEOTIDE SEQUENCE [LARGE SCALE GENOMIC DNA]</scope>
    <source>
        <strain evidence="5 6">ATCC 700314</strain>
    </source>
</reference>
<comment type="caution">
    <text evidence="5">The sequence shown here is derived from an EMBL/GenBank/DDBJ whole genome shotgun (WGS) entry which is preliminary data.</text>
</comment>
<evidence type="ECO:0000313" key="6">
    <source>
        <dbReference type="Proteomes" id="UP000269692"/>
    </source>
</evidence>
<keyword evidence="6" id="KW-1185">Reference proteome</keyword>
<dbReference type="GO" id="GO:0046281">
    <property type="term" value="P:cinnamic acid catabolic process"/>
    <property type="evidence" value="ECO:0007669"/>
    <property type="project" value="TreeGrafter"/>
</dbReference>